<accession>A0A1T4YF98</accession>
<proteinExistence type="predicted"/>
<dbReference type="Proteomes" id="UP000189735">
    <property type="component" value="Unassembled WGS sequence"/>
</dbReference>
<sequence>MKRAVLIAGGIVVAAVLVVGLVVFKPWLLFTDVRVDDALPTAQRSQPVVTPAPVATPDPGSSPTPTPTPTPTPDPVPVALASGSFVSQEHSTTGTATIIENPDGTRVLAIENLDTSNGPDVHVWLSAADAVEGYDGWFLAGGAAYVDLGVIKGNQGNQLYEIPADVDLTAYRSVSLWCVQFSVGFGAAQLG</sequence>
<reference evidence="4" key="1">
    <citation type="submission" date="2017-02" db="EMBL/GenBank/DDBJ databases">
        <authorList>
            <person name="Varghese N."/>
            <person name="Submissions S."/>
        </authorList>
    </citation>
    <scope>NUCLEOTIDE SEQUENCE [LARGE SCALE GENOMIC DNA]</scope>
    <source>
        <strain evidence="4">VKM Ac-2052</strain>
    </source>
</reference>
<feature type="compositionally biased region" description="Pro residues" evidence="1">
    <location>
        <begin position="54"/>
        <end position="76"/>
    </location>
</feature>
<feature type="domain" description="DM13" evidence="2">
    <location>
        <begin position="83"/>
        <end position="191"/>
    </location>
</feature>
<dbReference type="PROSITE" id="PS51549">
    <property type="entry name" value="DM13"/>
    <property type="match status" value="1"/>
</dbReference>
<dbReference type="Pfam" id="PF10517">
    <property type="entry name" value="DM13"/>
    <property type="match status" value="1"/>
</dbReference>
<gene>
    <name evidence="3" type="ORF">SAMN06295879_3010</name>
</gene>
<protein>
    <submittedName>
        <fullName evidence="3">Electron transfer DM13</fullName>
    </submittedName>
</protein>
<name>A0A1T4YF98_9MICO</name>
<evidence type="ECO:0000313" key="4">
    <source>
        <dbReference type="Proteomes" id="UP000189735"/>
    </source>
</evidence>
<evidence type="ECO:0000313" key="3">
    <source>
        <dbReference type="EMBL" id="SKB00439.1"/>
    </source>
</evidence>
<feature type="region of interest" description="Disordered" evidence="1">
    <location>
        <begin position="43"/>
        <end position="76"/>
    </location>
</feature>
<evidence type="ECO:0000259" key="2">
    <source>
        <dbReference type="PROSITE" id="PS51549"/>
    </source>
</evidence>
<dbReference type="InterPro" id="IPR019545">
    <property type="entry name" value="DM13_domain"/>
</dbReference>
<organism evidence="3 4">
    <name type="scientific">Agreia bicolorata</name>
    <dbReference type="NCBI Taxonomy" id="110935"/>
    <lineage>
        <taxon>Bacteria</taxon>
        <taxon>Bacillati</taxon>
        <taxon>Actinomycetota</taxon>
        <taxon>Actinomycetes</taxon>
        <taxon>Micrococcales</taxon>
        <taxon>Microbacteriaceae</taxon>
        <taxon>Agreia</taxon>
    </lineage>
</organism>
<dbReference type="AlphaFoldDB" id="A0A1T4YF98"/>
<dbReference type="RefSeq" id="WP_078715075.1">
    <property type="nucleotide sequence ID" value="NZ_FUYG01000008.1"/>
</dbReference>
<dbReference type="EMBL" id="FUYG01000008">
    <property type="protein sequence ID" value="SKB00439.1"/>
    <property type="molecule type" value="Genomic_DNA"/>
</dbReference>
<evidence type="ECO:0000256" key="1">
    <source>
        <dbReference type="SAM" id="MobiDB-lite"/>
    </source>
</evidence>